<dbReference type="RefSeq" id="WP_067763892.1">
    <property type="nucleotide sequence ID" value="NZ_CP183909.1"/>
</dbReference>
<name>A0A1A7RBF0_9GAMM</name>
<feature type="region of interest" description="Disordered" evidence="1">
    <location>
        <begin position="36"/>
        <end position="68"/>
    </location>
</feature>
<evidence type="ECO:0000256" key="1">
    <source>
        <dbReference type="SAM" id="MobiDB-lite"/>
    </source>
</evidence>
<keyword evidence="3" id="KW-1185">Reference proteome</keyword>
<accession>A0A1A7RBF0</accession>
<dbReference type="STRING" id="1443941.A9J31_03960"/>
<protein>
    <submittedName>
        <fullName evidence="2">Uncharacterized protein</fullName>
    </submittedName>
</protein>
<dbReference type="AlphaFoldDB" id="A0A1A7RBF0"/>
<evidence type="ECO:0000313" key="2">
    <source>
        <dbReference type="EMBL" id="OBX28783.1"/>
    </source>
</evidence>
<gene>
    <name evidence="2" type="ORF">A9J31_03960</name>
</gene>
<feature type="region of interest" description="Disordered" evidence="1">
    <location>
        <begin position="83"/>
        <end position="102"/>
    </location>
</feature>
<comment type="caution">
    <text evidence="2">The sequence shown here is derived from an EMBL/GenBank/DDBJ whole genome shotgun (WGS) entry which is preliminary data.</text>
</comment>
<organism evidence="2 3">
    <name type="scientific">Acinetobacter gandensis</name>
    <dbReference type="NCBI Taxonomy" id="1443941"/>
    <lineage>
        <taxon>Bacteria</taxon>
        <taxon>Pseudomonadati</taxon>
        <taxon>Pseudomonadota</taxon>
        <taxon>Gammaproteobacteria</taxon>
        <taxon>Moraxellales</taxon>
        <taxon>Moraxellaceae</taxon>
        <taxon>Acinetobacter</taxon>
    </lineage>
</organism>
<proteinExistence type="predicted"/>
<sequence>MDFLFFLAFVAIAFYMTKIHPQLKQKMLELQHDTPIEKASSTRPRPAQAQQVNTRPTKPTKSKAPVSRSRTLPLLGIEITASQQRRLGKNDPSVLAAQHAKQLNQTQHSDSTWFEQLTNQVEYVLQQPNDAVKHQSTAPKTQQKSAFNKMFEDLFSK</sequence>
<dbReference type="Proteomes" id="UP000185753">
    <property type="component" value="Unassembled WGS sequence"/>
</dbReference>
<evidence type="ECO:0000313" key="3">
    <source>
        <dbReference type="Proteomes" id="UP000185753"/>
    </source>
</evidence>
<dbReference type="EMBL" id="LZDS01000023">
    <property type="protein sequence ID" value="OBX28783.1"/>
    <property type="molecule type" value="Genomic_DNA"/>
</dbReference>
<dbReference type="OrthoDB" id="6713182at2"/>
<reference evidence="3" key="1">
    <citation type="submission" date="2016-06" db="EMBL/GenBank/DDBJ databases">
        <authorList>
            <person name="Radolfova-Krizova L."/>
            <person name="Nemec A."/>
        </authorList>
    </citation>
    <scope>NUCLEOTIDE SEQUENCE [LARGE SCALE GENOMIC DNA]</scope>
    <source>
        <strain evidence="3">ANC 4275</strain>
    </source>
</reference>
<feature type="compositionally biased region" description="Polar residues" evidence="1">
    <location>
        <begin position="39"/>
        <end position="59"/>
    </location>
</feature>